<name>A0A5D0MGH4_9BACT</name>
<evidence type="ECO:0000313" key="3">
    <source>
        <dbReference type="Proteomes" id="UP000324143"/>
    </source>
</evidence>
<reference evidence="2" key="1">
    <citation type="submission" date="2019-08" db="EMBL/GenBank/DDBJ databases">
        <title>Genomic characterization of a novel candidate phylum (ARYD3) from a high temperature, high salinity tertiary oil reservoir in north central Oklahoma, USA.</title>
        <authorList>
            <person name="Youssef N.H."/>
            <person name="Yadav A."/>
            <person name="Elshahed M.S."/>
        </authorList>
    </citation>
    <scope>NUCLEOTIDE SEQUENCE [LARGE SCALE GENOMIC DNA]</scope>
    <source>
        <strain evidence="2">ARYD3</strain>
    </source>
</reference>
<gene>
    <name evidence="2" type="ORF">FXF47_08480</name>
</gene>
<feature type="domain" description="HEPN AbiJ-N-terminal" evidence="1">
    <location>
        <begin position="4"/>
        <end position="165"/>
    </location>
</feature>
<dbReference type="Proteomes" id="UP000324143">
    <property type="component" value="Unassembled WGS sequence"/>
</dbReference>
<sequence>MSDEYFSDRELGKEKLDSEKITDNVYDGIVAVFNDFIKCFAEKFPIYCSDYNNVVCGVNKELLYASIKSEIPELETPIKLIENIRGSLGWGDPYYDKYTVLDFVEYCYKKISDYNEEEYHDYFKHCHLTFPNTKNCKKEFKNRINKIFERNGLVFYLDEDGLIKRHLPLELGGLVDNMVVKTSDDRLNELINIAIKDIKLPKKKNRIIALEKIWDAFERLKTFYGEDKKESAEKLVEKISDGTEGLEEEIKKEFFTLTDIGNNYQIRHFESGKTKIKSLEHIDYLFYRMISLINLSLKKINL</sequence>
<comment type="caution">
    <text evidence="2">The sequence shown here is derived from an EMBL/GenBank/DDBJ whole genome shotgun (WGS) entry which is preliminary data.</text>
</comment>
<accession>A0A5D0MGH4</accession>
<keyword evidence="3" id="KW-1185">Reference proteome</keyword>
<organism evidence="2 3">
    <name type="scientific">Candidatus Mcinerneyibacterium aminivorans</name>
    <dbReference type="NCBI Taxonomy" id="2703815"/>
    <lineage>
        <taxon>Bacteria</taxon>
        <taxon>Candidatus Macinerneyibacteriota</taxon>
        <taxon>Candidatus Mcinerneyibacteria</taxon>
        <taxon>Candidatus Mcinerneyibacteriales</taxon>
        <taxon>Candidatus Mcinerneyibacteriaceae</taxon>
        <taxon>Candidatus Mcinerneyibacterium</taxon>
    </lineage>
</organism>
<evidence type="ECO:0000313" key="2">
    <source>
        <dbReference type="EMBL" id="TYB30581.1"/>
    </source>
</evidence>
<proteinExistence type="predicted"/>
<dbReference type="EMBL" id="VSIX01000110">
    <property type="protein sequence ID" value="TYB30581.1"/>
    <property type="molecule type" value="Genomic_DNA"/>
</dbReference>
<dbReference type="Pfam" id="PF18863">
    <property type="entry name" value="AbiJ_NTD4"/>
    <property type="match status" value="1"/>
</dbReference>
<dbReference type="InterPro" id="IPR049503">
    <property type="entry name" value="AbiJ_NTD4"/>
</dbReference>
<protein>
    <recommendedName>
        <fullName evidence="1">HEPN AbiJ-N-terminal domain-containing protein</fullName>
    </recommendedName>
</protein>
<evidence type="ECO:0000259" key="1">
    <source>
        <dbReference type="Pfam" id="PF18863"/>
    </source>
</evidence>
<dbReference type="AlphaFoldDB" id="A0A5D0MGH4"/>